<name>A0ABV4H3H7_9ACTN</name>
<organism evidence="1 2">
    <name type="scientific">Kineococcus halophytocola</name>
    <dbReference type="NCBI Taxonomy" id="3234027"/>
    <lineage>
        <taxon>Bacteria</taxon>
        <taxon>Bacillati</taxon>
        <taxon>Actinomycetota</taxon>
        <taxon>Actinomycetes</taxon>
        <taxon>Kineosporiales</taxon>
        <taxon>Kineosporiaceae</taxon>
        <taxon>Kineococcus</taxon>
    </lineage>
</organism>
<sequence>MLPALSGVGVWGESAGGHLALGLGVGEPGLGPVVSWYAPTVLTVLAADDGSDPGDPLSREAWLLGAPVPQVPQRAAGALVGHRTWAGADHL</sequence>
<dbReference type="EMBL" id="JBGFTU010000010">
    <property type="protein sequence ID" value="MEZ0165243.1"/>
    <property type="molecule type" value="Genomic_DNA"/>
</dbReference>
<dbReference type="RefSeq" id="WP_370441463.1">
    <property type="nucleotide sequence ID" value="NZ_JBGFTU010000010.1"/>
</dbReference>
<evidence type="ECO:0008006" key="3">
    <source>
        <dbReference type="Google" id="ProtNLM"/>
    </source>
</evidence>
<dbReference type="InterPro" id="IPR029058">
    <property type="entry name" value="AB_hydrolase_fold"/>
</dbReference>
<comment type="caution">
    <text evidence="1">The sequence shown here is derived from an EMBL/GenBank/DDBJ whole genome shotgun (WGS) entry which is preliminary data.</text>
</comment>
<proteinExistence type="predicted"/>
<protein>
    <recommendedName>
        <fullName evidence="3">Alpha/beta hydrolase</fullName>
    </recommendedName>
</protein>
<evidence type="ECO:0000313" key="1">
    <source>
        <dbReference type="EMBL" id="MEZ0165243.1"/>
    </source>
</evidence>
<keyword evidence="2" id="KW-1185">Reference proteome</keyword>
<dbReference type="SUPFAM" id="SSF53474">
    <property type="entry name" value="alpha/beta-Hydrolases"/>
    <property type="match status" value="1"/>
</dbReference>
<dbReference type="Gene3D" id="3.40.50.1820">
    <property type="entry name" value="alpha/beta hydrolase"/>
    <property type="match status" value="1"/>
</dbReference>
<dbReference type="Proteomes" id="UP001565927">
    <property type="component" value="Unassembled WGS sequence"/>
</dbReference>
<gene>
    <name evidence="1" type="ORF">AB2L27_10785</name>
</gene>
<evidence type="ECO:0000313" key="2">
    <source>
        <dbReference type="Proteomes" id="UP001565927"/>
    </source>
</evidence>
<accession>A0ABV4H3H7</accession>
<reference evidence="1 2" key="1">
    <citation type="submission" date="2024-07" db="EMBL/GenBank/DDBJ databases">
        <authorList>
            <person name="Thanompreechachai J."/>
            <person name="Duangmal K."/>
        </authorList>
    </citation>
    <scope>NUCLEOTIDE SEQUENCE [LARGE SCALE GENOMIC DNA]</scope>
    <source>
        <strain evidence="1 2">LSe6-4</strain>
    </source>
</reference>